<gene>
    <name evidence="5" type="ORF">F8153_14255</name>
</gene>
<keyword evidence="6" id="KW-1185">Reference proteome</keyword>
<name>A0A833HLK9_9FIRM</name>
<dbReference type="GO" id="GO:0009245">
    <property type="term" value="P:lipid A biosynthetic process"/>
    <property type="evidence" value="ECO:0007669"/>
    <property type="project" value="TreeGrafter"/>
</dbReference>
<dbReference type="RefSeq" id="WP_151867027.1">
    <property type="nucleotide sequence ID" value="NZ_WBZB01000055.1"/>
</dbReference>
<evidence type="ECO:0000313" key="6">
    <source>
        <dbReference type="Proteomes" id="UP000465601"/>
    </source>
</evidence>
<dbReference type="OrthoDB" id="9780884at2"/>
<dbReference type="InterPro" id="IPR051158">
    <property type="entry name" value="Metallophosphoesterase_sf"/>
</dbReference>
<evidence type="ECO:0000256" key="2">
    <source>
        <dbReference type="ARBA" id="ARBA00022801"/>
    </source>
</evidence>
<sequence>MRKNTRKTKLLRWIGIIIVLVGFCTWQNNSIVVSNYIYHNSKIPSNFNNYKIVHISDLHNKIFGEEQSKLLKEIENLSPDMIIVTGDLIDRRKFHLETAMDFIKGAVEIAPTFYVSGNHEAWLGQYDKIKQQLKESGVYIMDDTAYDLTKGRSTIQLLGLSDPDFYTESYQEGTNTSNLEEQLKKLPDSNKFTLLLSHRPELFDLYWEHNIDLIFTGHAHGGQIRLPFIGGLVAPDQGLFPKYTKGRYHKGSSTMYVSRGLGNSIIPVRIFNRPEIVTVTLKNTE</sequence>
<keyword evidence="3" id="KW-0472">Membrane</keyword>
<evidence type="ECO:0000256" key="3">
    <source>
        <dbReference type="SAM" id="Phobius"/>
    </source>
</evidence>
<dbReference type="PANTHER" id="PTHR31302:SF31">
    <property type="entry name" value="PHOSPHODIESTERASE YAEI"/>
    <property type="match status" value="1"/>
</dbReference>
<evidence type="ECO:0000313" key="5">
    <source>
        <dbReference type="EMBL" id="KAB3525893.1"/>
    </source>
</evidence>
<dbReference type="EMBL" id="WBZB01000055">
    <property type="protein sequence ID" value="KAB3525893.1"/>
    <property type="molecule type" value="Genomic_DNA"/>
</dbReference>
<reference evidence="5 6" key="1">
    <citation type="submission" date="2019-10" db="EMBL/GenBank/DDBJ databases">
        <title>Alkaliphilus serpentinus sp. nov. and Alkaliphilus pronyensis sp. nov., two novel anaerobic alkaliphilic species isolated from the serpentinized-hosted hydrothermal field of the Prony Bay (New Caledonia).</title>
        <authorList>
            <person name="Postec A."/>
        </authorList>
    </citation>
    <scope>NUCLEOTIDE SEQUENCE [LARGE SCALE GENOMIC DNA]</scope>
    <source>
        <strain evidence="5 6">LacT</strain>
    </source>
</reference>
<protein>
    <submittedName>
        <fullName evidence="5">Metallophosphoesterase</fullName>
    </submittedName>
</protein>
<dbReference type="SUPFAM" id="SSF56300">
    <property type="entry name" value="Metallo-dependent phosphatases"/>
    <property type="match status" value="1"/>
</dbReference>
<proteinExistence type="predicted"/>
<dbReference type="InterPro" id="IPR029052">
    <property type="entry name" value="Metallo-depent_PP-like"/>
</dbReference>
<feature type="transmembrane region" description="Helical" evidence="3">
    <location>
        <begin position="12"/>
        <end position="38"/>
    </location>
</feature>
<dbReference type="CDD" id="cd07385">
    <property type="entry name" value="MPP_YkuE_C"/>
    <property type="match status" value="1"/>
</dbReference>
<accession>A0A833HLK9</accession>
<organism evidence="5 6">
    <name type="scientific">Alkaliphilus serpentinus</name>
    <dbReference type="NCBI Taxonomy" id="1482731"/>
    <lineage>
        <taxon>Bacteria</taxon>
        <taxon>Bacillati</taxon>
        <taxon>Bacillota</taxon>
        <taxon>Clostridia</taxon>
        <taxon>Peptostreptococcales</taxon>
        <taxon>Natronincolaceae</taxon>
        <taxon>Alkaliphilus</taxon>
    </lineage>
</organism>
<keyword evidence="2" id="KW-0378">Hydrolase</keyword>
<dbReference type="Proteomes" id="UP000465601">
    <property type="component" value="Unassembled WGS sequence"/>
</dbReference>
<dbReference type="GO" id="GO:0008758">
    <property type="term" value="F:UDP-2,3-diacylglucosamine hydrolase activity"/>
    <property type="evidence" value="ECO:0007669"/>
    <property type="project" value="TreeGrafter"/>
</dbReference>
<keyword evidence="1" id="KW-0479">Metal-binding</keyword>
<evidence type="ECO:0000259" key="4">
    <source>
        <dbReference type="Pfam" id="PF00149"/>
    </source>
</evidence>
<dbReference type="GO" id="GO:0046872">
    <property type="term" value="F:metal ion binding"/>
    <property type="evidence" value="ECO:0007669"/>
    <property type="project" value="UniProtKB-KW"/>
</dbReference>
<keyword evidence="3" id="KW-1133">Transmembrane helix</keyword>
<dbReference type="Pfam" id="PF00149">
    <property type="entry name" value="Metallophos"/>
    <property type="match status" value="1"/>
</dbReference>
<dbReference type="GO" id="GO:0016020">
    <property type="term" value="C:membrane"/>
    <property type="evidence" value="ECO:0007669"/>
    <property type="project" value="GOC"/>
</dbReference>
<dbReference type="InterPro" id="IPR004843">
    <property type="entry name" value="Calcineurin-like_PHP"/>
</dbReference>
<dbReference type="Gene3D" id="3.60.21.10">
    <property type="match status" value="1"/>
</dbReference>
<keyword evidence="3" id="KW-0812">Transmembrane</keyword>
<dbReference type="PANTHER" id="PTHR31302">
    <property type="entry name" value="TRANSMEMBRANE PROTEIN WITH METALLOPHOSPHOESTERASE DOMAIN-RELATED"/>
    <property type="match status" value="1"/>
</dbReference>
<feature type="domain" description="Calcineurin-like phosphoesterase" evidence="4">
    <location>
        <begin position="51"/>
        <end position="221"/>
    </location>
</feature>
<evidence type="ECO:0000256" key="1">
    <source>
        <dbReference type="ARBA" id="ARBA00022723"/>
    </source>
</evidence>
<comment type="caution">
    <text evidence="5">The sequence shown here is derived from an EMBL/GenBank/DDBJ whole genome shotgun (WGS) entry which is preliminary data.</text>
</comment>
<dbReference type="AlphaFoldDB" id="A0A833HLK9"/>